<evidence type="ECO:0000256" key="8">
    <source>
        <dbReference type="ARBA" id="ARBA00022989"/>
    </source>
</evidence>
<evidence type="ECO:0000256" key="7">
    <source>
        <dbReference type="ARBA" id="ARBA00022968"/>
    </source>
</evidence>
<organism evidence="16 17">
    <name type="scientific">Tropilaelaps mercedesae</name>
    <dbReference type="NCBI Taxonomy" id="418985"/>
    <lineage>
        <taxon>Eukaryota</taxon>
        <taxon>Metazoa</taxon>
        <taxon>Ecdysozoa</taxon>
        <taxon>Arthropoda</taxon>
        <taxon>Chelicerata</taxon>
        <taxon>Arachnida</taxon>
        <taxon>Acari</taxon>
        <taxon>Parasitiformes</taxon>
        <taxon>Mesostigmata</taxon>
        <taxon>Gamasina</taxon>
        <taxon>Dermanyssoidea</taxon>
        <taxon>Laelapidae</taxon>
        <taxon>Tropilaelaps</taxon>
    </lineage>
</organism>
<proteinExistence type="inferred from homology"/>
<feature type="domain" description="Fucosyltransferase C-terminal" evidence="14">
    <location>
        <begin position="355"/>
        <end position="528"/>
    </location>
</feature>
<keyword evidence="11" id="KW-0325">Glycoprotein</keyword>
<comment type="subcellular location">
    <subcellularLocation>
        <location evidence="1 12">Golgi apparatus</location>
        <location evidence="1 12">Golgi stack membrane</location>
        <topology evidence="1 12">Single-pass type II membrane protein</topology>
    </subcellularLocation>
</comment>
<evidence type="ECO:0000256" key="4">
    <source>
        <dbReference type="ARBA" id="ARBA00022676"/>
    </source>
</evidence>
<dbReference type="UniPathway" id="UPA00378"/>
<dbReference type="Proteomes" id="UP000192247">
    <property type="component" value="Unassembled WGS sequence"/>
</dbReference>
<reference evidence="16 17" key="1">
    <citation type="journal article" date="2017" name="Gigascience">
        <title>Draft genome of the honey bee ectoparasitic mite, Tropilaelaps mercedesae, is shaped by the parasitic life history.</title>
        <authorList>
            <person name="Dong X."/>
            <person name="Armstrong S.D."/>
            <person name="Xia D."/>
            <person name="Makepeace B.L."/>
            <person name="Darby A.C."/>
            <person name="Kadowaki T."/>
        </authorList>
    </citation>
    <scope>NUCLEOTIDE SEQUENCE [LARGE SCALE GENOMIC DNA]</scope>
    <source>
        <strain evidence="16">Wuxi-XJTLU</strain>
    </source>
</reference>
<dbReference type="FunCoup" id="A0A1V9XB55">
    <property type="interactions" value="47"/>
</dbReference>
<dbReference type="EMBL" id="MNPL01017148">
    <property type="protein sequence ID" value="OQR70562.1"/>
    <property type="molecule type" value="Genomic_DNA"/>
</dbReference>
<dbReference type="EC" id="2.4.1.-" evidence="12"/>
<keyword evidence="8" id="KW-1133">Transmembrane helix</keyword>
<sequence>MIRKCSYSMRTNVFLIGISLFAGNLWPHEDPDSDRIVEQLMFMPLNSTGPLKKIFLHRDAWGRLPLGQAVFLRDNCPVNRCTITDDAEEAHALLFKDRDLLQAVGGRISAVQGVGSISDVRGIVSPSPLHIGEDDRVRLEREKATAFVDHRLWATTMTTTEKGRSLRSNFLFCANRRIGDDRQGVCGIARPSGPLVVTQTGEKIPVVSHLLRHPRTPVQAQKEMPPGAGEMSMTPARADDQAVMHVRDLHGLRLLAQDVHRTASGVLQGCGPSLHRDAPWYSPPPGSRHPDQVYILYMLECPMHTPGFRDLGPVFNWTATYRHDSDLVAPYEKWVPYPDVTEDPTLEEVPASIFESRTKDVAWFVSNCNARNNRLQFARKLGAYINVDVYGACSDKKCPRYNDKCFKMLDTTYKFYLAFENSNCKDYITEKFFVNGLNHSVVPVVMGARKSEYRRAAPANSFIHVDDFRSPKELADHLRMISQNRRLWEGFLRSRRRGEMVNTYFFCRLCAMLHDDIPRKVYPDIHAWWAGPDVCTTRRWDTEPPPPPNREPAYVFL</sequence>
<dbReference type="FunFam" id="3.40.50.11660:FF:000004">
    <property type="entry name" value="Glycoprotein 3-alpha-L-fucosyltransferase A"/>
    <property type="match status" value="1"/>
</dbReference>
<evidence type="ECO:0000256" key="13">
    <source>
        <dbReference type="SAM" id="MobiDB-lite"/>
    </source>
</evidence>
<evidence type="ECO:0000313" key="17">
    <source>
        <dbReference type="Proteomes" id="UP000192247"/>
    </source>
</evidence>
<dbReference type="InterPro" id="IPR055270">
    <property type="entry name" value="Glyco_tran_10_C"/>
</dbReference>
<comment type="pathway">
    <text evidence="2">Protein modification; protein glycosylation.</text>
</comment>
<evidence type="ECO:0000256" key="6">
    <source>
        <dbReference type="ARBA" id="ARBA00022692"/>
    </source>
</evidence>
<comment type="similarity">
    <text evidence="3 12">Belongs to the glycosyltransferase 10 family.</text>
</comment>
<evidence type="ECO:0000256" key="2">
    <source>
        <dbReference type="ARBA" id="ARBA00004922"/>
    </source>
</evidence>
<dbReference type="OrthoDB" id="427096at2759"/>
<keyword evidence="4 12" id="KW-0328">Glycosyltransferase</keyword>
<dbReference type="GO" id="GO:0008417">
    <property type="term" value="F:fucosyltransferase activity"/>
    <property type="evidence" value="ECO:0007669"/>
    <property type="project" value="InterPro"/>
</dbReference>
<gene>
    <name evidence="16" type="ORF">BIW11_11554</name>
</gene>
<accession>A0A1V9XB55</accession>
<evidence type="ECO:0000256" key="11">
    <source>
        <dbReference type="ARBA" id="ARBA00023180"/>
    </source>
</evidence>
<evidence type="ECO:0000256" key="1">
    <source>
        <dbReference type="ARBA" id="ARBA00004447"/>
    </source>
</evidence>
<evidence type="ECO:0000259" key="15">
    <source>
        <dbReference type="Pfam" id="PF17039"/>
    </source>
</evidence>
<dbReference type="Pfam" id="PF00852">
    <property type="entry name" value="Glyco_transf_10"/>
    <property type="match status" value="1"/>
</dbReference>
<evidence type="ECO:0000256" key="9">
    <source>
        <dbReference type="ARBA" id="ARBA00023034"/>
    </source>
</evidence>
<comment type="caution">
    <text evidence="16">The sequence shown here is derived from an EMBL/GenBank/DDBJ whole genome shotgun (WGS) entry which is preliminary data.</text>
</comment>
<feature type="region of interest" description="Disordered" evidence="13">
    <location>
        <begin position="215"/>
        <end position="234"/>
    </location>
</feature>
<dbReference type="PANTHER" id="PTHR48438">
    <property type="entry name" value="ALPHA-(1,3)-FUCOSYLTRANSFERASE C-RELATED"/>
    <property type="match status" value="1"/>
</dbReference>
<dbReference type="InterPro" id="IPR038577">
    <property type="entry name" value="GT10-like_C_sf"/>
</dbReference>
<dbReference type="STRING" id="418985.A0A1V9XB55"/>
<dbReference type="Pfam" id="PF17039">
    <property type="entry name" value="Glyco_tran_10_N"/>
    <property type="match status" value="1"/>
</dbReference>
<evidence type="ECO:0000256" key="5">
    <source>
        <dbReference type="ARBA" id="ARBA00022679"/>
    </source>
</evidence>
<keyword evidence="9 12" id="KW-0333">Golgi apparatus</keyword>
<dbReference type="AlphaFoldDB" id="A0A1V9XB55"/>
<evidence type="ECO:0000256" key="12">
    <source>
        <dbReference type="RuleBase" id="RU003832"/>
    </source>
</evidence>
<dbReference type="GO" id="GO:0032580">
    <property type="term" value="C:Golgi cisterna membrane"/>
    <property type="evidence" value="ECO:0007669"/>
    <property type="project" value="UniProtKB-SubCell"/>
</dbReference>
<dbReference type="Gene3D" id="3.40.50.11660">
    <property type="entry name" value="Glycosyl transferase family 10, C-terminal domain"/>
    <property type="match status" value="1"/>
</dbReference>
<keyword evidence="17" id="KW-1185">Reference proteome</keyword>
<dbReference type="PANTHER" id="PTHR48438:SF1">
    <property type="entry name" value="ALPHA-(1,3)-FUCOSYLTRANSFERASE C-RELATED"/>
    <property type="match status" value="1"/>
</dbReference>
<dbReference type="SUPFAM" id="SSF53756">
    <property type="entry name" value="UDP-Glycosyltransferase/glycogen phosphorylase"/>
    <property type="match status" value="1"/>
</dbReference>
<keyword evidence="7" id="KW-0735">Signal-anchor</keyword>
<feature type="domain" description="Fucosyltransferase N-terminal" evidence="15">
    <location>
        <begin position="284"/>
        <end position="331"/>
    </location>
</feature>
<keyword evidence="5 12" id="KW-0808">Transferase</keyword>
<dbReference type="InParanoid" id="A0A1V9XB55"/>
<keyword evidence="10" id="KW-0472">Membrane</keyword>
<evidence type="ECO:0000256" key="10">
    <source>
        <dbReference type="ARBA" id="ARBA00023136"/>
    </source>
</evidence>
<protein>
    <recommendedName>
        <fullName evidence="12">Fucosyltransferase</fullName>
        <ecNumber evidence="12">2.4.1.-</ecNumber>
    </recommendedName>
</protein>
<name>A0A1V9XB55_9ACAR</name>
<keyword evidence="6 12" id="KW-0812">Transmembrane</keyword>
<evidence type="ECO:0000259" key="14">
    <source>
        <dbReference type="Pfam" id="PF00852"/>
    </source>
</evidence>
<dbReference type="InterPro" id="IPR001503">
    <property type="entry name" value="Glyco_trans_10"/>
</dbReference>
<evidence type="ECO:0000256" key="3">
    <source>
        <dbReference type="ARBA" id="ARBA00008919"/>
    </source>
</evidence>
<evidence type="ECO:0000313" key="16">
    <source>
        <dbReference type="EMBL" id="OQR70562.1"/>
    </source>
</evidence>
<dbReference type="InterPro" id="IPR031481">
    <property type="entry name" value="Glyco_tran_10_N"/>
</dbReference>